<protein>
    <submittedName>
        <fullName evidence="2">FkbM family methyltransferase</fullName>
    </submittedName>
</protein>
<dbReference type="Gene3D" id="3.40.50.150">
    <property type="entry name" value="Vaccinia Virus protein VP39"/>
    <property type="match status" value="1"/>
</dbReference>
<dbReference type="PANTHER" id="PTHR34203:SF15">
    <property type="entry name" value="SLL1173 PROTEIN"/>
    <property type="match status" value="1"/>
</dbReference>
<dbReference type="RefSeq" id="WP_182514337.1">
    <property type="nucleotide sequence ID" value="NZ_JACJIQ010000022.1"/>
</dbReference>
<dbReference type="Pfam" id="PF05050">
    <property type="entry name" value="Methyltransf_21"/>
    <property type="match status" value="1"/>
</dbReference>
<reference evidence="2 3" key="1">
    <citation type="submission" date="2020-08" db="EMBL/GenBank/DDBJ databases">
        <title>Genomic Encyclopedia of Type Strains, Phase IV (KMG-IV): sequencing the most valuable type-strain genomes for metagenomic binning, comparative biology and taxonomic classification.</title>
        <authorList>
            <person name="Goeker M."/>
        </authorList>
    </citation>
    <scope>NUCLEOTIDE SEQUENCE [LARGE SCALE GENOMIC DNA]</scope>
    <source>
        <strain evidence="2 3">DSM 29854</strain>
    </source>
</reference>
<proteinExistence type="predicted"/>
<keyword evidence="2" id="KW-0808">Transferase</keyword>
<sequence>MNLTPLYKVVYQPQVNYFLRNVNKLLFPKFKLPVSGILDITLKNGEKIKLETNQTDYVGYLIFWNGVYSYEYLGIFEEIIQNCKGFVDIGANAGLFSLVAATVNPTINVLAFDPSNASHHFLNRNVQLNGLNSRVKTFKSALSDQVGELEFFEVKSEKYGYLQYNLGGSSSLFVKPRQFSKYKVHSYTLDALLQEPGQSDLQVDFVKIDAEGAEPSIIKGMDATIRKHKPIIVCEILFGLIENELEEAMKQYGYGFYLHLNDGLVPVSTLARENDNGAKNCFFVHPEKLSLIEKYILR</sequence>
<comment type="caution">
    <text evidence="2">The sequence shown here is derived from an EMBL/GenBank/DDBJ whole genome shotgun (WGS) entry which is preliminary data.</text>
</comment>
<dbReference type="InterPro" id="IPR029063">
    <property type="entry name" value="SAM-dependent_MTases_sf"/>
</dbReference>
<dbReference type="EMBL" id="JACJIQ010000022">
    <property type="protein sequence ID" value="MBA9079449.1"/>
    <property type="molecule type" value="Genomic_DNA"/>
</dbReference>
<dbReference type="InterPro" id="IPR006342">
    <property type="entry name" value="FkbM_mtfrase"/>
</dbReference>
<dbReference type="GO" id="GO:0008168">
    <property type="term" value="F:methyltransferase activity"/>
    <property type="evidence" value="ECO:0007669"/>
    <property type="project" value="UniProtKB-KW"/>
</dbReference>
<dbReference type="PANTHER" id="PTHR34203">
    <property type="entry name" value="METHYLTRANSFERASE, FKBM FAMILY PROTEIN"/>
    <property type="match status" value="1"/>
</dbReference>
<evidence type="ECO:0000313" key="2">
    <source>
        <dbReference type="EMBL" id="MBA9079449.1"/>
    </source>
</evidence>
<accession>A0A839GRG5</accession>
<keyword evidence="2" id="KW-0489">Methyltransferase</keyword>
<evidence type="ECO:0000259" key="1">
    <source>
        <dbReference type="Pfam" id="PF05050"/>
    </source>
</evidence>
<name>A0A839GRG5_9BACT</name>
<dbReference type="GO" id="GO:0032259">
    <property type="term" value="P:methylation"/>
    <property type="evidence" value="ECO:0007669"/>
    <property type="project" value="UniProtKB-KW"/>
</dbReference>
<feature type="domain" description="Methyltransferase FkbM" evidence="1">
    <location>
        <begin position="88"/>
        <end position="254"/>
    </location>
</feature>
<dbReference type="AlphaFoldDB" id="A0A839GRG5"/>
<dbReference type="NCBIfam" id="TIGR01444">
    <property type="entry name" value="fkbM_fam"/>
    <property type="match status" value="1"/>
</dbReference>
<dbReference type="Proteomes" id="UP000563094">
    <property type="component" value="Unassembled WGS sequence"/>
</dbReference>
<keyword evidence="3" id="KW-1185">Reference proteome</keyword>
<gene>
    <name evidence="2" type="ORF">FHS90_004185</name>
</gene>
<dbReference type="InterPro" id="IPR052514">
    <property type="entry name" value="SAM-dependent_MTase"/>
</dbReference>
<organism evidence="2 3">
    <name type="scientific">Rufibacter quisquiliarum</name>
    <dbReference type="NCBI Taxonomy" id="1549639"/>
    <lineage>
        <taxon>Bacteria</taxon>
        <taxon>Pseudomonadati</taxon>
        <taxon>Bacteroidota</taxon>
        <taxon>Cytophagia</taxon>
        <taxon>Cytophagales</taxon>
        <taxon>Hymenobacteraceae</taxon>
        <taxon>Rufibacter</taxon>
    </lineage>
</organism>
<dbReference type="SUPFAM" id="SSF53335">
    <property type="entry name" value="S-adenosyl-L-methionine-dependent methyltransferases"/>
    <property type="match status" value="1"/>
</dbReference>
<evidence type="ECO:0000313" key="3">
    <source>
        <dbReference type="Proteomes" id="UP000563094"/>
    </source>
</evidence>